<dbReference type="SUPFAM" id="SSF46785">
    <property type="entry name" value="Winged helix' DNA-binding domain"/>
    <property type="match status" value="1"/>
</dbReference>
<dbReference type="RefSeq" id="WP_146209284.1">
    <property type="nucleotide sequence ID" value="NZ_QHJQ01000004.1"/>
</dbReference>
<name>A0A317ZLT3_9BACT</name>
<gene>
    <name evidence="1" type="ORF">DDZ13_07355</name>
</gene>
<proteinExistence type="predicted"/>
<dbReference type="Proteomes" id="UP000247099">
    <property type="component" value="Unassembled WGS sequence"/>
</dbReference>
<evidence type="ECO:0000313" key="1">
    <source>
        <dbReference type="EMBL" id="PXA04341.1"/>
    </source>
</evidence>
<organism evidence="1 2">
    <name type="scientific">Coraliomargarita sinensis</name>
    <dbReference type="NCBI Taxonomy" id="2174842"/>
    <lineage>
        <taxon>Bacteria</taxon>
        <taxon>Pseudomonadati</taxon>
        <taxon>Verrucomicrobiota</taxon>
        <taxon>Opitutia</taxon>
        <taxon>Puniceicoccales</taxon>
        <taxon>Coraliomargaritaceae</taxon>
        <taxon>Coraliomargarita</taxon>
    </lineage>
</organism>
<dbReference type="InterPro" id="IPR036390">
    <property type="entry name" value="WH_DNA-bd_sf"/>
</dbReference>
<comment type="caution">
    <text evidence="1">The sequence shown here is derived from an EMBL/GenBank/DDBJ whole genome shotgun (WGS) entry which is preliminary data.</text>
</comment>
<sequence length="134" mass="15245">MTTTAHQSLQIRESILRMLRNGPETGFYSETIQTRIDAECIGHGEIEKHLGYLEDRGLIRSIRETLKPSLNRYTISEKGTDYLESNKRTVEATCTSEATPVTSKPTERSAVLKAIAKSMRAAWAFFVWLFTEIF</sequence>
<reference evidence="1 2" key="1">
    <citation type="submission" date="2018-05" db="EMBL/GenBank/DDBJ databases">
        <title>Coraliomargarita sinensis sp. nov., isolated from a marine solar saltern.</title>
        <authorList>
            <person name="Zhou L.Y."/>
        </authorList>
    </citation>
    <scope>NUCLEOTIDE SEQUENCE [LARGE SCALE GENOMIC DNA]</scope>
    <source>
        <strain evidence="1 2">WN38</strain>
    </source>
</reference>
<keyword evidence="2" id="KW-1185">Reference proteome</keyword>
<dbReference type="InParanoid" id="A0A317ZLT3"/>
<protein>
    <submittedName>
        <fullName evidence="1">Uncharacterized protein</fullName>
    </submittedName>
</protein>
<dbReference type="InterPro" id="IPR036388">
    <property type="entry name" value="WH-like_DNA-bd_sf"/>
</dbReference>
<dbReference type="Gene3D" id="1.10.10.10">
    <property type="entry name" value="Winged helix-like DNA-binding domain superfamily/Winged helix DNA-binding domain"/>
    <property type="match status" value="1"/>
</dbReference>
<dbReference type="AlphaFoldDB" id="A0A317ZLT3"/>
<accession>A0A317ZLT3</accession>
<evidence type="ECO:0000313" key="2">
    <source>
        <dbReference type="Proteomes" id="UP000247099"/>
    </source>
</evidence>
<dbReference type="EMBL" id="QHJQ01000004">
    <property type="protein sequence ID" value="PXA04341.1"/>
    <property type="molecule type" value="Genomic_DNA"/>
</dbReference>